<organism evidence="1 2">
    <name type="scientific">Desulfofundulus thermosubterraneus DSM 16057</name>
    <dbReference type="NCBI Taxonomy" id="1121432"/>
    <lineage>
        <taxon>Bacteria</taxon>
        <taxon>Bacillati</taxon>
        <taxon>Bacillota</taxon>
        <taxon>Clostridia</taxon>
        <taxon>Eubacteriales</taxon>
        <taxon>Peptococcaceae</taxon>
        <taxon>Desulfofundulus</taxon>
    </lineage>
</organism>
<protein>
    <submittedName>
        <fullName evidence="1">TIGR02688 family protein</fullName>
    </submittedName>
</protein>
<proteinExistence type="predicted"/>
<evidence type="ECO:0000313" key="2">
    <source>
        <dbReference type="Proteomes" id="UP000184529"/>
    </source>
</evidence>
<dbReference type="Proteomes" id="UP000184529">
    <property type="component" value="Unassembled WGS sequence"/>
</dbReference>
<sequence>MNENTNMFRELPAIFHESALIDRFHGFIKGWHVPRMRENMKAEGWGLNVEYFSEILHALRSEIRYRAVVDDLLEVPKGADARDTEAIKRLATGFLKLLFPHALSINDIKIDEFMAYCLNPARLMRATIRKQLHLMDSEYSEAVPEIRCASIT</sequence>
<keyword evidence="2" id="KW-1185">Reference proteome</keyword>
<accession>A0A1M6E8V7</accession>
<dbReference type="EMBL" id="FQZM01000012">
    <property type="protein sequence ID" value="SHI81964.1"/>
    <property type="molecule type" value="Genomic_DNA"/>
</dbReference>
<gene>
    <name evidence="1" type="ORF">SAMN02745219_01151</name>
</gene>
<reference evidence="2" key="1">
    <citation type="submission" date="2016-11" db="EMBL/GenBank/DDBJ databases">
        <authorList>
            <person name="Varghese N."/>
            <person name="Submissions S."/>
        </authorList>
    </citation>
    <scope>NUCLEOTIDE SEQUENCE [LARGE SCALE GENOMIC DNA]</scope>
    <source>
        <strain evidence="2">DSM 16057</strain>
    </source>
</reference>
<dbReference type="Pfam" id="PF13337">
    <property type="entry name" value="BrxL_ATPase"/>
    <property type="match status" value="1"/>
</dbReference>
<dbReference type="InterPro" id="IPR014061">
    <property type="entry name" value="BrxL-like"/>
</dbReference>
<dbReference type="AlphaFoldDB" id="A0A1M6E8V7"/>
<evidence type="ECO:0000313" key="1">
    <source>
        <dbReference type="EMBL" id="SHI81964.1"/>
    </source>
</evidence>
<name>A0A1M6E8V7_9FIRM</name>
<dbReference type="STRING" id="1121432.SAMN02745219_01151"/>